<keyword evidence="1" id="KW-0129">CBS domain</keyword>
<dbReference type="PANTHER" id="PTHR43773">
    <property type="entry name" value="MAGNESIUM TRANSPORTER MGTE"/>
    <property type="match status" value="1"/>
</dbReference>
<dbReference type="AlphaFoldDB" id="A0A162KTL6"/>
<dbReference type="EMBL" id="LITT01000023">
    <property type="protein sequence ID" value="OAA86762.1"/>
    <property type="molecule type" value="Genomic_DNA"/>
</dbReference>
<dbReference type="InterPro" id="IPR000644">
    <property type="entry name" value="CBS_dom"/>
</dbReference>
<dbReference type="Gene3D" id="3.10.580.10">
    <property type="entry name" value="CBS-domain"/>
    <property type="match status" value="1"/>
</dbReference>
<dbReference type="InterPro" id="IPR046342">
    <property type="entry name" value="CBS_dom_sf"/>
</dbReference>
<feature type="domain" description="CBS" evidence="2">
    <location>
        <begin position="12"/>
        <end position="75"/>
    </location>
</feature>
<sequence>MEYKEETVGSIMNKDFICFNINITVKDTIEFLKEINPEDEVSHYIYIINDQKQLEGVVSLKDLILSDLEDTLKAIMIKDVVSINHNENIDEAIEMCSKYNLISLPVIDDEEKLCGIVIMNDLVEDILIPNWRKRLRKVG</sequence>
<dbReference type="InterPro" id="IPR006669">
    <property type="entry name" value="MgtE_transporter"/>
</dbReference>
<evidence type="ECO:0000313" key="4">
    <source>
        <dbReference type="Proteomes" id="UP000077407"/>
    </source>
</evidence>
<dbReference type="GO" id="GO:0015095">
    <property type="term" value="F:magnesium ion transmembrane transporter activity"/>
    <property type="evidence" value="ECO:0007669"/>
    <property type="project" value="InterPro"/>
</dbReference>
<dbReference type="PROSITE" id="PS51371">
    <property type="entry name" value="CBS"/>
    <property type="match status" value="2"/>
</dbReference>
<dbReference type="SUPFAM" id="SSF54631">
    <property type="entry name" value="CBS-domain pair"/>
    <property type="match status" value="1"/>
</dbReference>
<name>A0A162KTL6_9CLOT</name>
<reference evidence="3 4" key="1">
    <citation type="journal article" date="2015" name="Biotechnol. Bioeng.">
        <title>Genome sequence and phenotypic characterization of Caulobacter segnis.</title>
        <authorList>
            <person name="Patel S."/>
            <person name="Fletcher B."/>
            <person name="Scott D.C."/>
            <person name="Ely B."/>
        </authorList>
    </citation>
    <scope>NUCLEOTIDE SEQUENCE [LARGE SCALE GENOMIC DNA]</scope>
    <source>
        <strain evidence="3 4">ERI-2</strain>
    </source>
</reference>
<dbReference type="GO" id="GO:0016020">
    <property type="term" value="C:membrane"/>
    <property type="evidence" value="ECO:0007669"/>
    <property type="project" value="InterPro"/>
</dbReference>
<dbReference type="Pfam" id="PF00571">
    <property type="entry name" value="CBS"/>
    <property type="match status" value="2"/>
</dbReference>
<gene>
    <name evidence="3" type="ORF">WY13_02156</name>
</gene>
<feature type="domain" description="CBS" evidence="2">
    <location>
        <begin position="76"/>
        <end position="134"/>
    </location>
</feature>
<evidence type="ECO:0000259" key="2">
    <source>
        <dbReference type="PROSITE" id="PS51371"/>
    </source>
</evidence>
<dbReference type="SMART" id="SM00116">
    <property type="entry name" value="CBS"/>
    <property type="match status" value="2"/>
</dbReference>
<protein>
    <submittedName>
        <fullName evidence="3">Magnesium transporter MgtE</fullName>
    </submittedName>
</protein>
<dbReference type="PATRIC" id="fig|1538.10.peg.1753"/>
<evidence type="ECO:0000256" key="1">
    <source>
        <dbReference type="PROSITE-ProRule" id="PRU00703"/>
    </source>
</evidence>
<dbReference type="Proteomes" id="UP000077407">
    <property type="component" value="Unassembled WGS sequence"/>
</dbReference>
<dbReference type="CDD" id="cd04606">
    <property type="entry name" value="CBS_pair_Mg_transporter"/>
    <property type="match status" value="1"/>
</dbReference>
<proteinExistence type="predicted"/>
<dbReference type="PANTHER" id="PTHR43773:SF1">
    <property type="entry name" value="MAGNESIUM TRANSPORTER MGTE"/>
    <property type="match status" value="1"/>
</dbReference>
<comment type="caution">
    <text evidence="3">The sequence shown here is derived from an EMBL/GenBank/DDBJ whole genome shotgun (WGS) entry which is preliminary data.</text>
</comment>
<organism evidence="3 4">
    <name type="scientific">Clostridium ljungdahlii</name>
    <dbReference type="NCBI Taxonomy" id="1538"/>
    <lineage>
        <taxon>Bacteria</taxon>
        <taxon>Bacillati</taxon>
        <taxon>Bacillota</taxon>
        <taxon>Clostridia</taxon>
        <taxon>Eubacteriales</taxon>
        <taxon>Clostridiaceae</taxon>
        <taxon>Clostridium</taxon>
    </lineage>
</organism>
<evidence type="ECO:0000313" key="3">
    <source>
        <dbReference type="EMBL" id="OAA86762.1"/>
    </source>
</evidence>
<accession>A0A162KTL6</accession>